<feature type="chain" id="PRO_5047069989" description="Outer membrane protein beta-barrel domain-containing protein" evidence="1">
    <location>
        <begin position="19"/>
        <end position="378"/>
    </location>
</feature>
<dbReference type="Proteomes" id="UP001597467">
    <property type="component" value="Unassembled WGS sequence"/>
</dbReference>
<evidence type="ECO:0000313" key="3">
    <source>
        <dbReference type="Proteomes" id="UP001597467"/>
    </source>
</evidence>
<evidence type="ECO:0008006" key="4">
    <source>
        <dbReference type="Google" id="ProtNLM"/>
    </source>
</evidence>
<accession>A0ABW5JZX9</accession>
<proteinExistence type="predicted"/>
<comment type="caution">
    <text evidence="2">The sequence shown here is derived from an EMBL/GenBank/DDBJ whole genome shotgun (WGS) entry which is preliminary data.</text>
</comment>
<gene>
    <name evidence="2" type="ORF">ACFSSB_02600</name>
</gene>
<keyword evidence="3" id="KW-1185">Reference proteome</keyword>
<reference evidence="3" key="1">
    <citation type="journal article" date="2019" name="Int. J. Syst. Evol. Microbiol.">
        <title>The Global Catalogue of Microorganisms (GCM) 10K type strain sequencing project: providing services to taxonomists for standard genome sequencing and annotation.</title>
        <authorList>
            <consortium name="The Broad Institute Genomics Platform"/>
            <consortium name="The Broad Institute Genome Sequencing Center for Infectious Disease"/>
            <person name="Wu L."/>
            <person name="Ma J."/>
        </authorList>
    </citation>
    <scope>NUCLEOTIDE SEQUENCE [LARGE SCALE GENOMIC DNA]</scope>
    <source>
        <strain evidence="3">KCTC 42808</strain>
    </source>
</reference>
<name>A0ABW5JZX9_9FLAO</name>
<evidence type="ECO:0000256" key="1">
    <source>
        <dbReference type="SAM" id="SignalP"/>
    </source>
</evidence>
<evidence type="ECO:0000313" key="2">
    <source>
        <dbReference type="EMBL" id="MFD2541197.1"/>
    </source>
</evidence>
<dbReference type="Gene3D" id="2.40.160.20">
    <property type="match status" value="1"/>
</dbReference>
<feature type="signal peptide" evidence="1">
    <location>
        <begin position="1"/>
        <end position="18"/>
    </location>
</feature>
<dbReference type="RefSeq" id="WP_379900648.1">
    <property type="nucleotide sequence ID" value="NZ_JBHULM010000004.1"/>
</dbReference>
<organism evidence="2 3">
    <name type="scientific">Lacinutrix gracilariae</name>
    <dbReference type="NCBI Taxonomy" id="1747198"/>
    <lineage>
        <taxon>Bacteria</taxon>
        <taxon>Pseudomonadati</taxon>
        <taxon>Bacteroidota</taxon>
        <taxon>Flavobacteriia</taxon>
        <taxon>Flavobacteriales</taxon>
        <taxon>Flavobacteriaceae</taxon>
        <taxon>Lacinutrix</taxon>
    </lineage>
</organism>
<protein>
    <recommendedName>
        <fullName evidence="4">Outer membrane protein beta-barrel domain-containing protein</fullName>
    </recommendedName>
</protein>
<dbReference type="EMBL" id="JBHULM010000004">
    <property type="protein sequence ID" value="MFD2541197.1"/>
    <property type="molecule type" value="Genomic_DNA"/>
</dbReference>
<sequence>MKQLLFAFLLFFATQSFSQNLKITYTNGTTTSIEGKLKADKYGFYNEIITKDNNNINVNTLTTIISKKKKYVVKRFGLKYFAFESIIENDNMSLYKSKNKYFIESLDYELSEIPFKEKNGYTFSVFDAGILGVYVNKCQATQNYIHDNFYTMRVSNLKKVIKSYNACNLETTSTVSEKAIIEANKPGEIVDLGITIGNSFLSMDYNGAYVNHKENYSLFQLGAIITFKPNILKRKLNYSFTLNYMFSKENDFFADNKNTSVKHGYIETLLGVNYLFLDPESKTNPYIGVAGGLLINNGSFINIKPETSGASGVNYKGYTELMFNINAGVLVNILDEKFNVNLSYIPKTKLGLESYRNLEEDYPNYNLSGINLRVSYYF</sequence>
<keyword evidence="1" id="KW-0732">Signal</keyword>